<organism evidence="2 3">
    <name type="scientific">Coleophoma cylindrospora</name>
    <dbReference type="NCBI Taxonomy" id="1849047"/>
    <lineage>
        <taxon>Eukaryota</taxon>
        <taxon>Fungi</taxon>
        <taxon>Dikarya</taxon>
        <taxon>Ascomycota</taxon>
        <taxon>Pezizomycotina</taxon>
        <taxon>Leotiomycetes</taxon>
        <taxon>Helotiales</taxon>
        <taxon>Dermateaceae</taxon>
        <taxon>Coleophoma</taxon>
    </lineage>
</organism>
<dbReference type="Proteomes" id="UP000256645">
    <property type="component" value="Unassembled WGS sequence"/>
</dbReference>
<dbReference type="AlphaFoldDB" id="A0A3D8RLI0"/>
<sequence length="114" mass="11109">MKNTVLAVLLLAASASAGLPTSCEAPTGPPTSTYGICAFPRSDAAAASTAAIASYLKNNCGCNTVQGTAIVPAGVITGLSCGGPGPDLPTNGVSGWIIRSSFNPKGCPPGSKCP</sequence>
<feature type="chain" id="PRO_5017823704" evidence="1">
    <location>
        <begin position="18"/>
        <end position="114"/>
    </location>
</feature>
<name>A0A3D8RLI0_9HELO</name>
<protein>
    <submittedName>
        <fullName evidence="2">Uncharacterized protein</fullName>
    </submittedName>
</protein>
<evidence type="ECO:0000313" key="3">
    <source>
        <dbReference type="Proteomes" id="UP000256645"/>
    </source>
</evidence>
<dbReference type="OrthoDB" id="5336618at2759"/>
<accession>A0A3D8RLI0</accession>
<keyword evidence="1" id="KW-0732">Signal</keyword>
<keyword evidence="3" id="KW-1185">Reference proteome</keyword>
<feature type="signal peptide" evidence="1">
    <location>
        <begin position="1"/>
        <end position="17"/>
    </location>
</feature>
<reference evidence="2 3" key="1">
    <citation type="journal article" date="2018" name="IMA Fungus">
        <title>IMA Genome-F 9: Draft genome sequence of Annulohypoxylon stygium, Aspergillus mulundensis, Berkeleyomyces basicola (syn. Thielaviopsis basicola), Ceratocystis smalleyi, two Cercospora beticola strains, Coleophoma cylindrospora, Fusarium fracticaudum, Phialophora cf. hyalina, and Morchella septimelata.</title>
        <authorList>
            <person name="Wingfield B.D."/>
            <person name="Bills G.F."/>
            <person name="Dong Y."/>
            <person name="Huang W."/>
            <person name="Nel W.J."/>
            <person name="Swalarsk-Parry B.S."/>
            <person name="Vaghefi N."/>
            <person name="Wilken P.M."/>
            <person name="An Z."/>
            <person name="de Beer Z.W."/>
            <person name="De Vos L."/>
            <person name="Chen L."/>
            <person name="Duong T.A."/>
            <person name="Gao Y."/>
            <person name="Hammerbacher A."/>
            <person name="Kikkert J.R."/>
            <person name="Li Y."/>
            <person name="Li H."/>
            <person name="Li K."/>
            <person name="Li Q."/>
            <person name="Liu X."/>
            <person name="Ma X."/>
            <person name="Naidoo K."/>
            <person name="Pethybridge S.J."/>
            <person name="Sun J."/>
            <person name="Steenkamp E.T."/>
            <person name="van der Nest M.A."/>
            <person name="van Wyk S."/>
            <person name="Wingfield M.J."/>
            <person name="Xiong C."/>
            <person name="Yue Q."/>
            <person name="Zhang X."/>
        </authorList>
    </citation>
    <scope>NUCLEOTIDE SEQUENCE [LARGE SCALE GENOMIC DNA]</scope>
    <source>
        <strain evidence="2 3">BP6252</strain>
    </source>
</reference>
<proteinExistence type="predicted"/>
<comment type="caution">
    <text evidence="2">The sequence shown here is derived from an EMBL/GenBank/DDBJ whole genome shotgun (WGS) entry which is preliminary data.</text>
</comment>
<gene>
    <name evidence="2" type="ORF">BP6252_05896</name>
</gene>
<dbReference type="EMBL" id="PDLM01000006">
    <property type="protein sequence ID" value="RDW74754.1"/>
    <property type="molecule type" value="Genomic_DNA"/>
</dbReference>
<evidence type="ECO:0000256" key="1">
    <source>
        <dbReference type="SAM" id="SignalP"/>
    </source>
</evidence>
<evidence type="ECO:0000313" key="2">
    <source>
        <dbReference type="EMBL" id="RDW74754.1"/>
    </source>
</evidence>